<proteinExistence type="inferred from homology"/>
<evidence type="ECO:0000313" key="6">
    <source>
        <dbReference type="Proteomes" id="UP000698242"/>
    </source>
</evidence>
<feature type="domain" description="Tail sheath protein Gp18-like" evidence="4">
    <location>
        <begin position="30"/>
        <end position="86"/>
    </location>
</feature>
<organism evidence="5 6">
    <name type="scientific">Profundibacterium mesophilum KAUST100406-0324</name>
    <dbReference type="NCBI Taxonomy" id="1037889"/>
    <lineage>
        <taxon>Bacteria</taxon>
        <taxon>Pseudomonadati</taxon>
        <taxon>Pseudomonadota</taxon>
        <taxon>Alphaproteobacteria</taxon>
        <taxon>Rhodobacterales</taxon>
        <taxon>Roseobacteraceae</taxon>
        <taxon>Profundibacterium</taxon>
    </lineage>
</organism>
<accession>A0A921NQ81</accession>
<dbReference type="Pfam" id="PF17482">
    <property type="entry name" value="Phage_sheath_1C"/>
    <property type="match status" value="1"/>
</dbReference>
<name>A0A921NQ81_9RHOB</name>
<dbReference type="EMBL" id="APKE01000012">
    <property type="protein sequence ID" value="KAF0676731.1"/>
    <property type="molecule type" value="Genomic_DNA"/>
</dbReference>
<dbReference type="Gene3D" id="3.40.50.11780">
    <property type="match status" value="1"/>
</dbReference>
<dbReference type="InterPro" id="IPR035089">
    <property type="entry name" value="Phage_sheath_subtilisin"/>
</dbReference>
<dbReference type="InterPro" id="IPR054564">
    <property type="entry name" value="Gp18_domIII_N"/>
</dbReference>
<sequence length="396" mass="41926">MPEQFLHGVEVIAIDDGLRPIRNLKSSVIGVVGTAGAADPVAFPANTPVLVEGPRAAAALGAEGTLRPAFDAIYAQGAGTVVMVRVEEGLTAAETLAAVAGTAADQTGVYALLKAQPLLDLTPRILVAPGFSATAPGDLASPVTTNLIAAAERLRAVVIADGPNTTETDAKTDRGLWGSDRLYLVDPAVQVFDTATAAFVSRPASAYVAGLIARSDVERGYWWSPSNQVINGISGTDRPVSFSLGADDSEANRMNEAEVATIIRRSGFRLWGNRGAGIDAQWAFLSVRRTADILYDSIEQAHLWALDRPLSAQLVLDIRDSVQAFGQGLVSIGALLGFRCYLDPELNTEAALKAGKLYLDFDFEPPAPLEHLTFRAHRRGDYYDDLVAEVAGAATL</sequence>
<feature type="domain" description="Tail sheath protein subtilisin-like" evidence="2">
    <location>
        <begin position="120"/>
        <end position="274"/>
    </location>
</feature>
<evidence type="ECO:0000313" key="5">
    <source>
        <dbReference type="EMBL" id="KAF0676731.1"/>
    </source>
</evidence>
<protein>
    <submittedName>
        <fullName evidence="5">Major tail sheath protein FI</fullName>
    </submittedName>
</protein>
<dbReference type="PANTHER" id="PTHR35861">
    <property type="match status" value="1"/>
</dbReference>
<dbReference type="Pfam" id="PF22671">
    <property type="entry name" value="Gp18_domIII_N"/>
    <property type="match status" value="1"/>
</dbReference>
<evidence type="ECO:0000259" key="2">
    <source>
        <dbReference type="Pfam" id="PF04984"/>
    </source>
</evidence>
<feature type="domain" description="Tail sheath protein C-terminal" evidence="3">
    <location>
        <begin position="279"/>
        <end position="376"/>
    </location>
</feature>
<dbReference type="Proteomes" id="UP000698242">
    <property type="component" value="Unassembled WGS sequence"/>
</dbReference>
<dbReference type="OrthoDB" id="9767864at2"/>
<dbReference type="AlphaFoldDB" id="A0A921NQ81"/>
<comment type="similarity">
    <text evidence="1">Belongs to the myoviridae tail sheath protein family.</text>
</comment>
<dbReference type="Pfam" id="PF04984">
    <property type="entry name" value="Phage_sheath_1"/>
    <property type="match status" value="1"/>
</dbReference>
<dbReference type="InterPro" id="IPR020287">
    <property type="entry name" value="Tail_sheath_C"/>
</dbReference>
<reference evidence="5" key="1">
    <citation type="submission" date="2013-03" db="EMBL/GenBank/DDBJ databases">
        <title>Genome Sequence of the Profundibacterium mesophilum strain KAUST100406-0324T from Red Sea, a novel genus in the family Rhodobacteraceae.</title>
        <authorList>
            <person name="Essack M."/>
            <person name="Alam I."/>
            <person name="Lafi F."/>
            <person name="Alawi W."/>
            <person name="Kamanu F."/>
            <person name="Al-Suwailem A."/>
            <person name="Lee O.O."/>
            <person name="Xu Y."/>
            <person name="Bajic V."/>
            <person name="Qian P.-Y."/>
            <person name="Archer J."/>
        </authorList>
    </citation>
    <scope>NUCLEOTIDE SEQUENCE</scope>
    <source>
        <strain evidence="5">KAUST100406-0324</strain>
    </source>
</reference>
<evidence type="ECO:0000259" key="3">
    <source>
        <dbReference type="Pfam" id="PF17482"/>
    </source>
</evidence>
<keyword evidence="6" id="KW-1185">Reference proteome</keyword>
<dbReference type="PANTHER" id="PTHR35861:SF1">
    <property type="entry name" value="PHAGE TAIL SHEATH PROTEIN"/>
    <property type="match status" value="1"/>
</dbReference>
<comment type="caution">
    <text evidence="5">The sequence shown here is derived from an EMBL/GenBank/DDBJ whole genome shotgun (WGS) entry which is preliminary data.</text>
</comment>
<gene>
    <name evidence="5" type="primary">gpFI</name>
    <name evidence="5" type="ORF">PMES_00918</name>
</gene>
<dbReference type="InterPro" id="IPR052042">
    <property type="entry name" value="Tail_sheath_structural"/>
</dbReference>
<dbReference type="RefSeq" id="WP_159964337.1">
    <property type="nucleotide sequence ID" value="NZ_APKE01000012.1"/>
</dbReference>
<evidence type="ECO:0000259" key="4">
    <source>
        <dbReference type="Pfam" id="PF22671"/>
    </source>
</evidence>
<evidence type="ECO:0000256" key="1">
    <source>
        <dbReference type="ARBA" id="ARBA00008005"/>
    </source>
</evidence>